<evidence type="ECO:0000313" key="2">
    <source>
        <dbReference type="Proteomes" id="UP000032633"/>
    </source>
</evidence>
<accession>A0A0D5NK93</accession>
<name>A0A0D5NK93_9BACL</name>
<reference evidence="2" key="2">
    <citation type="submission" date="2015-03" db="EMBL/GenBank/DDBJ databases">
        <title>Genome sequence of Paenibacillus beijingensis strain DSM 24997T.</title>
        <authorList>
            <person name="Kwak Y."/>
            <person name="Shin J.-H."/>
        </authorList>
    </citation>
    <scope>NUCLEOTIDE SEQUENCE [LARGE SCALE GENOMIC DNA]</scope>
    <source>
        <strain evidence="2">DSM 24997</strain>
    </source>
</reference>
<dbReference type="KEGG" id="pbj:VN24_15140"/>
<proteinExistence type="predicted"/>
<keyword evidence="2" id="KW-1185">Reference proteome</keyword>
<dbReference type="EMBL" id="CP011058">
    <property type="protein sequence ID" value="AJY75651.1"/>
    <property type="molecule type" value="Genomic_DNA"/>
</dbReference>
<dbReference type="RefSeq" id="WP_045671079.1">
    <property type="nucleotide sequence ID" value="NZ_CP011058.1"/>
</dbReference>
<gene>
    <name evidence="1" type="ORF">VN24_15140</name>
</gene>
<dbReference type="OrthoDB" id="2627867at2"/>
<organism evidence="1 2">
    <name type="scientific">Paenibacillus beijingensis</name>
    <dbReference type="NCBI Taxonomy" id="1126833"/>
    <lineage>
        <taxon>Bacteria</taxon>
        <taxon>Bacillati</taxon>
        <taxon>Bacillota</taxon>
        <taxon>Bacilli</taxon>
        <taxon>Bacillales</taxon>
        <taxon>Paenibacillaceae</taxon>
        <taxon>Paenibacillus</taxon>
    </lineage>
</organism>
<protein>
    <submittedName>
        <fullName evidence="1">Uncharacterized protein</fullName>
    </submittedName>
</protein>
<dbReference type="HOGENOM" id="CLU_2155829_0_0_9"/>
<dbReference type="AlphaFoldDB" id="A0A0D5NK93"/>
<reference evidence="1 2" key="1">
    <citation type="journal article" date="2015" name="J. Biotechnol.">
        <title>Complete genome sequence of Paenibacillus beijingensis 7188(T) (=DSM 24997(T)), a novel rhizobacterium from jujube garden soil.</title>
        <authorList>
            <person name="Kwak Y."/>
            <person name="Shin J.H."/>
        </authorList>
    </citation>
    <scope>NUCLEOTIDE SEQUENCE [LARGE SCALE GENOMIC DNA]</scope>
    <source>
        <strain evidence="1 2">DSM 24997</strain>
    </source>
</reference>
<dbReference type="STRING" id="1126833.VN24_15140"/>
<dbReference type="Proteomes" id="UP000032633">
    <property type="component" value="Chromosome"/>
</dbReference>
<sequence>MSGTKTRLLIKLVIGRALLDTAESGHRFELEEAGRGWTITVYGMSAADAAFIGDNIGQLNFFHFVTALDESAAIQKYWLYDLDEPLFRYDRATGTAVFELDSKVAYTNERV</sequence>
<evidence type="ECO:0000313" key="1">
    <source>
        <dbReference type="EMBL" id="AJY75651.1"/>
    </source>
</evidence>
<dbReference type="PATRIC" id="fig|1126833.4.peg.3316"/>